<feature type="binding site" evidence="5">
    <location>
        <position position="29"/>
    </location>
    <ligand>
        <name>Mn(2+)</name>
        <dbReference type="ChEBI" id="CHEBI:29035"/>
    </ligand>
</feature>
<name>A0A6I1MNK9_9CLOT</name>
<dbReference type="InterPro" id="IPR036324">
    <property type="entry name" value="Mn/Fe_SOD_N_sf"/>
</dbReference>
<organism evidence="9 10">
    <name type="scientific">Clostridium tarantellae</name>
    <dbReference type="NCBI Taxonomy" id="39493"/>
    <lineage>
        <taxon>Bacteria</taxon>
        <taxon>Bacillati</taxon>
        <taxon>Bacillota</taxon>
        <taxon>Clostridia</taxon>
        <taxon>Eubacteriales</taxon>
        <taxon>Clostridiaceae</taxon>
        <taxon>Clostridium</taxon>
    </lineage>
</organism>
<comment type="caution">
    <text evidence="9">The sequence shown here is derived from an EMBL/GenBank/DDBJ whole genome shotgun (WGS) entry which is preliminary data.</text>
</comment>
<sequence>MNKEFKLKPLEYDYNALEPYIDEETVRFHHDKHQQTYTDNLNKALLNYPAAYDFTLPEILMNLDRIPEDVVEAVINNAGGVFNHQFYWESLASSQCDCTKEPKIVLKEALIKAFGSLDNFKVKFKNAALGQFGSGWAWLVLDKNKELKIISTANQNCPLSNGEFPLLTVDVWEHAYYLKYQNRRADYLDNFFNIINWNKVEERFLEGLNN</sequence>
<evidence type="ECO:0000256" key="6">
    <source>
        <dbReference type="RuleBase" id="RU000414"/>
    </source>
</evidence>
<dbReference type="EC" id="1.15.1.1" evidence="2 6"/>
<feature type="domain" description="Manganese/iron superoxide dismutase N-terminal" evidence="7">
    <location>
        <begin position="4"/>
        <end position="91"/>
    </location>
</feature>
<dbReference type="SUPFAM" id="SSF54719">
    <property type="entry name" value="Fe,Mn superoxide dismutase (SOD), C-terminal domain"/>
    <property type="match status" value="1"/>
</dbReference>
<dbReference type="InterPro" id="IPR019833">
    <property type="entry name" value="Mn/Fe_SOD_BS"/>
</dbReference>
<dbReference type="AlphaFoldDB" id="A0A6I1MNK9"/>
<dbReference type="GO" id="GO:0005737">
    <property type="term" value="C:cytoplasm"/>
    <property type="evidence" value="ECO:0007669"/>
    <property type="project" value="TreeGrafter"/>
</dbReference>
<keyword evidence="3 5" id="KW-0479">Metal-binding</keyword>
<dbReference type="SUPFAM" id="SSF46609">
    <property type="entry name" value="Fe,Mn superoxide dismutase (SOD), N-terminal domain"/>
    <property type="match status" value="1"/>
</dbReference>
<evidence type="ECO:0000256" key="3">
    <source>
        <dbReference type="ARBA" id="ARBA00022723"/>
    </source>
</evidence>
<dbReference type="Gene3D" id="3.55.40.20">
    <property type="entry name" value="Iron/manganese superoxide dismutase, C-terminal domain"/>
    <property type="match status" value="1"/>
</dbReference>
<evidence type="ECO:0000259" key="8">
    <source>
        <dbReference type="Pfam" id="PF02777"/>
    </source>
</evidence>
<dbReference type="PRINTS" id="PR01703">
    <property type="entry name" value="MNSODISMTASE"/>
</dbReference>
<evidence type="ECO:0000256" key="4">
    <source>
        <dbReference type="ARBA" id="ARBA00023002"/>
    </source>
</evidence>
<feature type="binding site" evidence="5">
    <location>
        <position position="84"/>
    </location>
    <ligand>
        <name>Mn(2+)</name>
        <dbReference type="ChEBI" id="CHEBI:29035"/>
    </ligand>
</feature>
<gene>
    <name evidence="9" type="ORF">GBZ86_12435</name>
</gene>
<dbReference type="InterPro" id="IPR019832">
    <property type="entry name" value="Mn/Fe_SOD_C"/>
</dbReference>
<feature type="binding site" evidence="5">
    <location>
        <position position="174"/>
    </location>
    <ligand>
        <name>Mn(2+)</name>
        <dbReference type="ChEBI" id="CHEBI:29035"/>
    </ligand>
</feature>
<proteinExistence type="inferred from homology"/>
<keyword evidence="10" id="KW-1185">Reference proteome</keyword>
<dbReference type="RefSeq" id="WP_152891120.1">
    <property type="nucleotide sequence ID" value="NZ_WHJC01000242.1"/>
</dbReference>
<dbReference type="GO" id="GO:0046872">
    <property type="term" value="F:metal ion binding"/>
    <property type="evidence" value="ECO:0007669"/>
    <property type="project" value="UniProtKB-KW"/>
</dbReference>
<dbReference type="PANTHER" id="PTHR43595:SF2">
    <property type="entry name" value="SMALL RIBOSOMAL SUBUNIT PROTEIN MS42"/>
    <property type="match status" value="1"/>
</dbReference>
<dbReference type="PROSITE" id="PS00088">
    <property type="entry name" value="SOD_MN"/>
    <property type="match status" value="1"/>
</dbReference>
<dbReference type="Proteomes" id="UP000430345">
    <property type="component" value="Unassembled WGS sequence"/>
</dbReference>
<dbReference type="OrthoDB" id="9803125at2"/>
<dbReference type="Pfam" id="PF02777">
    <property type="entry name" value="Sod_Fe_C"/>
    <property type="match status" value="1"/>
</dbReference>
<dbReference type="EMBL" id="WHJC01000242">
    <property type="protein sequence ID" value="MPQ44550.1"/>
    <property type="molecule type" value="Genomic_DNA"/>
</dbReference>
<reference evidence="9 10" key="1">
    <citation type="submission" date="2019-10" db="EMBL/GenBank/DDBJ databases">
        <title>The Genome Sequence of Clostridium tarantellae Isolated from Fish Brain.</title>
        <authorList>
            <person name="Bano L."/>
            <person name="Kiel M."/>
            <person name="Sales G."/>
            <person name="Doxey A.C."/>
            <person name="Mansfield M.J."/>
            <person name="Schiavone M."/>
            <person name="Rossetto O."/>
            <person name="Pirazzini M."/>
            <person name="Dobrindt U."/>
            <person name="Montecucco C."/>
        </authorList>
    </citation>
    <scope>NUCLEOTIDE SEQUENCE [LARGE SCALE GENOMIC DNA]</scope>
    <source>
        <strain evidence="9 10">DSM 3997</strain>
    </source>
</reference>
<feature type="domain" description="Manganese/iron superoxide dismutase C-terminal" evidence="8">
    <location>
        <begin position="105"/>
        <end position="203"/>
    </location>
</feature>
<evidence type="ECO:0000313" key="9">
    <source>
        <dbReference type="EMBL" id="MPQ44550.1"/>
    </source>
</evidence>
<evidence type="ECO:0000256" key="2">
    <source>
        <dbReference type="ARBA" id="ARBA00012682"/>
    </source>
</evidence>
<comment type="function">
    <text evidence="6">Destroys radicals which are normally produced within the cells and which are toxic to biological systems.</text>
</comment>
<dbReference type="Gene3D" id="1.10.287.990">
    <property type="entry name" value="Fe,Mn superoxide dismutase (SOD) domain"/>
    <property type="match status" value="1"/>
</dbReference>
<protein>
    <recommendedName>
        <fullName evidence="2 6">Superoxide dismutase</fullName>
        <ecNumber evidence="2 6">1.15.1.1</ecNumber>
    </recommendedName>
</protein>
<comment type="similarity">
    <text evidence="1 6">Belongs to the iron/manganese superoxide dismutase family.</text>
</comment>
<dbReference type="InterPro" id="IPR019831">
    <property type="entry name" value="Mn/Fe_SOD_N"/>
</dbReference>
<accession>A0A6I1MNK9</accession>
<dbReference type="InterPro" id="IPR001189">
    <property type="entry name" value="Mn/Fe_SOD"/>
</dbReference>
<evidence type="ECO:0000313" key="10">
    <source>
        <dbReference type="Proteomes" id="UP000430345"/>
    </source>
</evidence>
<dbReference type="PIRSF" id="PIRSF000349">
    <property type="entry name" value="SODismutase"/>
    <property type="match status" value="1"/>
</dbReference>
<dbReference type="Pfam" id="PF00081">
    <property type="entry name" value="Sod_Fe_N"/>
    <property type="match status" value="1"/>
</dbReference>
<dbReference type="FunFam" id="3.55.40.20:FF:000001">
    <property type="entry name" value="Superoxide dismutase"/>
    <property type="match status" value="1"/>
</dbReference>
<feature type="binding site" evidence="5">
    <location>
        <position position="170"/>
    </location>
    <ligand>
        <name>Mn(2+)</name>
        <dbReference type="ChEBI" id="CHEBI:29035"/>
    </ligand>
</feature>
<keyword evidence="4 6" id="KW-0560">Oxidoreductase</keyword>
<comment type="catalytic activity">
    <reaction evidence="6">
        <text>2 superoxide + 2 H(+) = H2O2 + O2</text>
        <dbReference type="Rhea" id="RHEA:20696"/>
        <dbReference type="ChEBI" id="CHEBI:15378"/>
        <dbReference type="ChEBI" id="CHEBI:15379"/>
        <dbReference type="ChEBI" id="CHEBI:16240"/>
        <dbReference type="ChEBI" id="CHEBI:18421"/>
        <dbReference type="EC" id="1.15.1.1"/>
    </reaction>
</comment>
<dbReference type="PANTHER" id="PTHR43595">
    <property type="entry name" value="37S RIBOSOMAL PROTEIN S26, MITOCHONDRIAL"/>
    <property type="match status" value="1"/>
</dbReference>
<evidence type="ECO:0000259" key="7">
    <source>
        <dbReference type="Pfam" id="PF00081"/>
    </source>
</evidence>
<dbReference type="GO" id="GO:0004784">
    <property type="term" value="F:superoxide dismutase activity"/>
    <property type="evidence" value="ECO:0007669"/>
    <property type="project" value="UniProtKB-EC"/>
</dbReference>
<evidence type="ECO:0000256" key="5">
    <source>
        <dbReference type="PIRSR" id="PIRSR000349-1"/>
    </source>
</evidence>
<evidence type="ECO:0000256" key="1">
    <source>
        <dbReference type="ARBA" id="ARBA00008714"/>
    </source>
</evidence>
<dbReference type="InterPro" id="IPR036314">
    <property type="entry name" value="SOD_C_sf"/>
</dbReference>